<dbReference type="STRING" id="1513896.SAMN05660841_02268"/>
<gene>
    <name evidence="2" type="ORF">SAMN05660841_02268</name>
</gene>
<dbReference type="InterPro" id="IPR036291">
    <property type="entry name" value="NAD(P)-bd_dom_sf"/>
</dbReference>
<dbReference type="SUPFAM" id="SSF51735">
    <property type="entry name" value="NAD(P)-binding Rossmann-fold domains"/>
    <property type="match status" value="1"/>
</dbReference>
<sequence>MKALLIGATGATGSDLLKLLLKDEAFDRVDIFVRRSIAIQHEKLHVHIINFDQIYEWQHLIQGDVLFSCLGTTLKAAGSKEAQWKIDYDYQYAVARAARDNGVQNMVLVSAAMASLHSRFFYSRMKGQLELDIRELGFAHLHIFNPPMLLRKNSDRKAEVFGSKIIRVLNSIGLLKSQTPLPTEILAQALIRASKDRKGSVQQYEGKAIWKLAAV</sequence>
<dbReference type="Pfam" id="PF13460">
    <property type="entry name" value="NAD_binding_10"/>
    <property type="match status" value="1"/>
</dbReference>
<evidence type="ECO:0000313" key="3">
    <source>
        <dbReference type="Proteomes" id="UP000190150"/>
    </source>
</evidence>
<dbReference type="Gene3D" id="3.40.50.720">
    <property type="entry name" value="NAD(P)-binding Rossmann-like Domain"/>
    <property type="match status" value="1"/>
</dbReference>
<evidence type="ECO:0000313" key="2">
    <source>
        <dbReference type="EMBL" id="SKB77094.1"/>
    </source>
</evidence>
<dbReference type="RefSeq" id="WP_079643199.1">
    <property type="nucleotide sequence ID" value="NZ_FUZF01000009.1"/>
</dbReference>
<dbReference type="EMBL" id="FUZF01000009">
    <property type="protein sequence ID" value="SKB77094.1"/>
    <property type="molecule type" value="Genomic_DNA"/>
</dbReference>
<dbReference type="PANTHER" id="PTHR14097">
    <property type="entry name" value="OXIDOREDUCTASE HTATIP2"/>
    <property type="match status" value="1"/>
</dbReference>
<dbReference type="Proteomes" id="UP000190150">
    <property type="component" value="Unassembled WGS sequence"/>
</dbReference>
<feature type="domain" description="NAD(P)-binding" evidence="1">
    <location>
        <begin position="7"/>
        <end position="115"/>
    </location>
</feature>
<dbReference type="PANTHER" id="PTHR14097:SF7">
    <property type="entry name" value="OXIDOREDUCTASE HTATIP2"/>
    <property type="match status" value="1"/>
</dbReference>
<keyword evidence="3" id="KW-1185">Reference proteome</keyword>
<dbReference type="OrthoDB" id="9798632at2"/>
<protein>
    <submittedName>
        <fullName evidence="2">Semialdehyde dehydrogenase, NAD binding domain</fullName>
    </submittedName>
</protein>
<name>A0A1T5DZK8_9SPHI</name>
<dbReference type="AlphaFoldDB" id="A0A1T5DZK8"/>
<accession>A0A1T5DZK8</accession>
<evidence type="ECO:0000259" key="1">
    <source>
        <dbReference type="Pfam" id="PF13460"/>
    </source>
</evidence>
<organism evidence="2 3">
    <name type="scientific">Sphingobacterium nematocida</name>
    <dbReference type="NCBI Taxonomy" id="1513896"/>
    <lineage>
        <taxon>Bacteria</taxon>
        <taxon>Pseudomonadati</taxon>
        <taxon>Bacteroidota</taxon>
        <taxon>Sphingobacteriia</taxon>
        <taxon>Sphingobacteriales</taxon>
        <taxon>Sphingobacteriaceae</taxon>
        <taxon>Sphingobacterium</taxon>
    </lineage>
</organism>
<dbReference type="InterPro" id="IPR016040">
    <property type="entry name" value="NAD(P)-bd_dom"/>
</dbReference>
<proteinExistence type="predicted"/>
<reference evidence="3" key="1">
    <citation type="submission" date="2017-02" db="EMBL/GenBank/DDBJ databases">
        <authorList>
            <person name="Varghese N."/>
            <person name="Submissions S."/>
        </authorList>
    </citation>
    <scope>NUCLEOTIDE SEQUENCE [LARGE SCALE GENOMIC DNA]</scope>
    <source>
        <strain evidence="3">DSM 24091</strain>
    </source>
</reference>